<feature type="disulfide bond" evidence="4">
    <location>
        <begin position="406"/>
        <end position="415"/>
    </location>
</feature>
<dbReference type="InterPro" id="IPR006582">
    <property type="entry name" value="MD_domain"/>
</dbReference>
<feature type="domain" description="VWFA" evidence="8">
    <location>
        <begin position="1963"/>
        <end position="2139"/>
    </location>
</feature>
<dbReference type="OrthoDB" id="10045365at2759"/>
<keyword evidence="4" id="KW-0245">EGF-like domain</keyword>
<dbReference type="EMBL" id="CAJGYM010000009">
    <property type="protein sequence ID" value="CAD6189014.1"/>
    <property type="molecule type" value="Genomic_DNA"/>
</dbReference>
<evidence type="ECO:0000256" key="3">
    <source>
        <dbReference type="ARBA" id="ARBA00022729"/>
    </source>
</evidence>
<dbReference type="Gene3D" id="3.10.100.10">
    <property type="entry name" value="Mannose-Binding Protein A, subunit A"/>
    <property type="match status" value="1"/>
</dbReference>
<dbReference type="InterPro" id="IPR053295">
    <property type="entry name" value="Innate_immunity_reg"/>
</dbReference>
<keyword evidence="5" id="KW-0472">Membrane</keyword>
<feature type="domain" description="EGF-like" evidence="6">
    <location>
        <begin position="824"/>
        <end position="867"/>
    </location>
</feature>
<comment type="subcellular location">
    <subcellularLocation>
        <location evidence="1">Secreted</location>
    </subcellularLocation>
</comment>
<dbReference type="SUPFAM" id="SSF53300">
    <property type="entry name" value="vWA-like"/>
    <property type="match status" value="2"/>
</dbReference>
<dbReference type="SMART" id="SM00181">
    <property type="entry name" value="EGF"/>
    <property type="match status" value="3"/>
</dbReference>
<dbReference type="CDD" id="cd01450">
    <property type="entry name" value="vWFA_subfamily_ECM"/>
    <property type="match status" value="1"/>
</dbReference>
<evidence type="ECO:0000259" key="6">
    <source>
        <dbReference type="PROSITE" id="PS50026"/>
    </source>
</evidence>
<dbReference type="PANTHER" id="PTHR47324">
    <property type="entry name" value="PROTEIN IRG-7-RELATED"/>
    <property type="match status" value="1"/>
</dbReference>
<accession>A0A8S1H1J0</accession>
<evidence type="ECO:0000256" key="1">
    <source>
        <dbReference type="ARBA" id="ARBA00004613"/>
    </source>
</evidence>
<dbReference type="InterPro" id="IPR016187">
    <property type="entry name" value="CTDL_fold"/>
</dbReference>
<protein>
    <submittedName>
        <fullName evidence="9">Uncharacterized protein</fullName>
    </submittedName>
</protein>
<feature type="domain" description="EGF-like" evidence="6">
    <location>
        <begin position="381"/>
        <end position="416"/>
    </location>
</feature>
<dbReference type="PANTHER" id="PTHR47324:SF2">
    <property type="entry name" value="EGF-LIKE DOMAIN-CONTAINING PROTEIN-RELATED"/>
    <property type="match status" value="1"/>
</dbReference>
<organism evidence="9 10">
    <name type="scientific">Caenorhabditis auriculariae</name>
    <dbReference type="NCBI Taxonomy" id="2777116"/>
    <lineage>
        <taxon>Eukaryota</taxon>
        <taxon>Metazoa</taxon>
        <taxon>Ecdysozoa</taxon>
        <taxon>Nematoda</taxon>
        <taxon>Chromadorea</taxon>
        <taxon>Rhabditida</taxon>
        <taxon>Rhabditina</taxon>
        <taxon>Rhabditomorpha</taxon>
        <taxon>Rhabditoidea</taxon>
        <taxon>Rhabditidae</taxon>
        <taxon>Peloderinae</taxon>
        <taxon>Caenorhabditis</taxon>
    </lineage>
</organism>
<keyword evidence="10" id="KW-1185">Reference proteome</keyword>
<feature type="domain" description="C-type lectin" evidence="7">
    <location>
        <begin position="1181"/>
        <end position="1300"/>
    </location>
</feature>
<proteinExistence type="predicted"/>
<keyword evidence="3" id="KW-0732">Signal</keyword>
<dbReference type="InterPro" id="IPR016186">
    <property type="entry name" value="C-type_lectin-like/link_sf"/>
</dbReference>
<dbReference type="PROSITE" id="PS50234">
    <property type="entry name" value="VWFA"/>
    <property type="match status" value="1"/>
</dbReference>
<evidence type="ECO:0000259" key="8">
    <source>
        <dbReference type="PROSITE" id="PS50234"/>
    </source>
</evidence>
<dbReference type="InterPro" id="IPR057085">
    <property type="entry name" value="Ig_Irg-7"/>
</dbReference>
<dbReference type="Pfam" id="PF00092">
    <property type="entry name" value="VWA"/>
    <property type="match status" value="1"/>
</dbReference>
<dbReference type="Pfam" id="PF25106">
    <property type="entry name" value="VWA_4"/>
    <property type="match status" value="1"/>
</dbReference>
<dbReference type="Proteomes" id="UP000835052">
    <property type="component" value="Unassembled WGS sequence"/>
</dbReference>
<dbReference type="InterPro" id="IPR002035">
    <property type="entry name" value="VWF_A"/>
</dbReference>
<dbReference type="SMART" id="SM00327">
    <property type="entry name" value="VWA"/>
    <property type="match status" value="1"/>
</dbReference>
<evidence type="ECO:0000259" key="7">
    <source>
        <dbReference type="PROSITE" id="PS50041"/>
    </source>
</evidence>
<evidence type="ECO:0000256" key="2">
    <source>
        <dbReference type="ARBA" id="ARBA00022525"/>
    </source>
</evidence>
<dbReference type="CDD" id="cd00037">
    <property type="entry name" value="CLECT"/>
    <property type="match status" value="1"/>
</dbReference>
<dbReference type="InterPro" id="IPR056861">
    <property type="entry name" value="HMCN1-like_VWA"/>
</dbReference>
<dbReference type="Pfam" id="PF24415">
    <property type="entry name" value="Ig_Irg-7"/>
    <property type="match status" value="3"/>
</dbReference>
<dbReference type="SMART" id="SM00034">
    <property type="entry name" value="CLECT"/>
    <property type="match status" value="1"/>
</dbReference>
<feature type="disulfide bond" evidence="4">
    <location>
        <begin position="857"/>
        <end position="866"/>
    </location>
</feature>
<dbReference type="Pfam" id="PF23623">
    <property type="entry name" value="GBD_IRG7_N"/>
    <property type="match status" value="1"/>
</dbReference>
<keyword evidence="5" id="KW-1133">Transmembrane helix</keyword>
<dbReference type="InterPro" id="IPR036465">
    <property type="entry name" value="vWFA_dom_sf"/>
</dbReference>
<evidence type="ECO:0000256" key="4">
    <source>
        <dbReference type="PROSITE-ProRule" id="PRU00076"/>
    </source>
</evidence>
<dbReference type="InterPro" id="IPR000742">
    <property type="entry name" value="EGF"/>
</dbReference>
<dbReference type="PROSITE" id="PS01186">
    <property type="entry name" value="EGF_2"/>
    <property type="match status" value="1"/>
</dbReference>
<dbReference type="PROSITE" id="PS00022">
    <property type="entry name" value="EGF_1"/>
    <property type="match status" value="3"/>
</dbReference>
<dbReference type="InterPro" id="IPR057086">
    <property type="entry name" value="GBD_Irg-7_N"/>
</dbReference>
<dbReference type="PROSITE" id="PS50026">
    <property type="entry name" value="EGF_3"/>
    <property type="match status" value="2"/>
</dbReference>
<feature type="transmembrane region" description="Helical" evidence="5">
    <location>
        <begin position="42"/>
        <end position="60"/>
    </location>
</feature>
<dbReference type="SMART" id="SM00604">
    <property type="entry name" value="MD"/>
    <property type="match status" value="3"/>
</dbReference>
<keyword evidence="5" id="KW-0812">Transmembrane</keyword>
<gene>
    <name evidence="9" type="ORF">CAUJ_LOCUS4933</name>
</gene>
<comment type="caution">
    <text evidence="9">The sequence shown here is derived from an EMBL/GenBank/DDBJ whole genome shotgun (WGS) entry which is preliminary data.</text>
</comment>
<dbReference type="PROSITE" id="PS50041">
    <property type="entry name" value="C_TYPE_LECTIN_2"/>
    <property type="match status" value="1"/>
</dbReference>
<sequence>MNIMTVKQANDESEQSCLNGTGEFRGVENRKKRPLARWHRCSAMRLLIAVFAAFAAAIAAPQNGFLESFISRPIDFQSLPNYYPPLPEVHTRSKRAVIGLSNSCEPGWTGANCENPICSSSSTPAAVGQTSNIEILFLEGSCNGAYYIPIDSDAASNLQIHISASGVPYLNLTAANGIIANASYVYLGDGYALYTFSGITPGGYSLTVDNQNTPTTQCIIEVSTYTDLKVSQGFVYQPQDDVPPFGESAVSGVPMYLVAHAQNAVQPAQTNAVTIRTGASLTPTYRSLLTKRYGCGYELYAGQFQCSLGATYFYHVDGTDPLGYPYRRTGRFTCMEQVTTSAPVTVAPSTSAPISFCYNNGTLLRPASGATSMCFCPELYSGPQCEKPNCMNGGYPDPITGLNCVCPDGYYGPNCQDVICPLNWEPYLVDYKTLVVIIRDTQSMAQYVPAISTAIKNELMEGNSYDYDIYKGYILVKFANNSYTSKYYPSYSQDDFINDLSKPSTNPGGCNETTFDAIISVFNLAVYQRSPFYLFTDALALDSDKWQSVTESNTREKFPIYSFLFNQANCVQDPLDPGFRAIQTASFFSSGLVIQPSINVLSRTVQTLVKATTYKMNSVLVDDMMQCSVPSYRVFFADSSTTNLIFLAVGENLIVSVTDPNGSSSTLVPIITTGTTFFYEIISPIVGEHLMTVTAANPNTPCSYRVMARSEYNLFLGTTDIVSEDAGDSEPVLGQSHHFVAQLTGLKDNVKDPFRLFSEITITTNWNNDNIYQKPVYYSSGKYRNGCGYHLYFGAANICEFMYQPFYATVYADDGNGYTIQRTTVGYCSGTPTTPYPPNTCQNGGVFDPTDNSTCICPPNFSGKFCEQIVCTNGGTPAGTFCTCPAGTGGIFCEQYACPIINTAPDTSFGGQSMAFVISARKSMQDALNKLSANIETFTRDAQAQSPTWINQWILIYVNSAGYNRTVYSDKPSDFVAGVQDLAANLSNYIVAQEPSCKVQIEAAMLGAALLSEKRSSVWVFADSDGPDDSSYIQLYDIAQQYQISLNLVGVGNSICTDPQNNGQFPTYLTSLATASYGNVYMTAQVDQILFFIVSMYKSGVSHRYVVDDCTQPVSYYMPVDGWTQSLTMAVTGPNLKSVTVQYPDGSPALNSDLEIVSINDPELKLNQYMPPCDGRFWNFRQQNCFKFDSNKLAWFDGWSYCHNEGGFIAHIENQDTNDFCQRKILGQASPYTIWIGLVFNAGQWYWDVPDGNRAQPLGAYQNWADGVDPKNPAFHYVAMNADGKWVPTDMSSQNYVACQKHRYGQGLYPGESANVIPGGLWKVTVQSNAGSCSVQTRSQSEIQVFFGFVQDPHTDYPETYANIQSQSNYLVALPTSINPFSPDNSMEGRLNYAVLAENGTVAFSLPLNNRWSCSYPFISSPFTCPQDQGSVSDFSIKFTGIDQYGYAFERYSDAICTKYVTKCNNGGFLNNGVCVCRPGWIGTSCSTPVCQNNGYERMGRCVCQPMFTGTFCESPFCEPPMPKVFKDTGRTLAILLETSTNMGATIYQMKRNIKAALDNFNNDPTTAGWFSNYVLYPFDSVANKASWYPVVQSQNSDDIVAGIKNISTNSCPGNQPCSSSCPRPIVSVLQDVLNMDGFATPNSVILVVTRSSPEDYLQVGTIAQKLQESKPYVNFVYPAIDSPCGNGWNTPEAGALYRIVGYSQGNAFTMSATDFSVNFLQKYIPTLYSSGGLAASTGNCTYEEVMFQVEFETYEFTIDYYHPSMGAITVYDPTGQQVILPNNIINSDTNFIGVVAVNETGATKAGTYRVVIQGGGGNTCFLSVRARSSIEIYLGFVDSSADQYQGANQDNAHYAPVVLENNTVVVHAAGLGKGVLRYVQMVAPAYGLVHTSEMKRRDSGCSYEWYSTQPMAYDYDTLNVIIYGRDELGYYFSRRFQITTVGTRPIVKPPPAFCDLNAVTQDTLFIIDGSMKPSESTFSILKHFAAQSMQPYNYGSSLAQVAAMTLAESPQGGFSFNAGENSYDRVSGLINNLTAPGTAGQNVTAALQYVIDYYDNPAQGYRTDPNVKHLLVYITNTNPTDADPSSLVRNIKRSGLYGIIVVALDMQPSQALKNMVGSNCFYYSEDYHDLMNYGVNFVQLQSCLRNNPCNV</sequence>
<dbReference type="InterPro" id="IPR001304">
    <property type="entry name" value="C-type_lectin-like"/>
</dbReference>
<dbReference type="SUPFAM" id="SSF57196">
    <property type="entry name" value="EGF/Laminin"/>
    <property type="match status" value="1"/>
</dbReference>
<dbReference type="SUPFAM" id="SSF56436">
    <property type="entry name" value="C-type lectin-like"/>
    <property type="match status" value="1"/>
</dbReference>
<comment type="caution">
    <text evidence="4">Lacks conserved residue(s) required for the propagation of feature annotation.</text>
</comment>
<dbReference type="Pfam" id="PF00059">
    <property type="entry name" value="Lectin_C"/>
    <property type="match status" value="1"/>
</dbReference>
<dbReference type="Gene3D" id="2.10.25.10">
    <property type="entry name" value="Laminin"/>
    <property type="match status" value="3"/>
</dbReference>
<name>A0A8S1H1J0_9PELO</name>
<keyword evidence="2" id="KW-0964">Secreted</keyword>
<dbReference type="Gene3D" id="3.40.50.410">
    <property type="entry name" value="von Willebrand factor, type A domain"/>
    <property type="match status" value="1"/>
</dbReference>
<evidence type="ECO:0000313" key="9">
    <source>
        <dbReference type="EMBL" id="CAD6189014.1"/>
    </source>
</evidence>
<evidence type="ECO:0000313" key="10">
    <source>
        <dbReference type="Proteomes" id="UP000835052"/>
    </source>
</evidence>
<reference evidence="9" key="1">
    <citation type="submission" date="2020-10" db="EMBL/GenBank/DDBJ databases">
        <authorList>
            <person name="Kikuchi T."/>
        </authorList>
    </citation>
    <scope>NUCLEOTIDE SEQUENCE</scope>
    <source>
        <strain evidence="9">NKZ352</strain>
    </source>
</reference>
<keyword evidence="4" id="KW-1015">Disulfide bond</keyword>
<evidence type="ECO:0000256" key="5">
    <source>
        <dbReference type="SAM" id="Phobius"/>
    </source>
</evidence>